<keyword evidence="2" id="KW-0808">Transferase</keyword>
<dbReference type="EMBL" id="FMHG01000001">
    <property type="protein sequence ID" value="SCJ64076.1"/>
    <property type="molecule type" value="Genomic_DNA"/>
</dbReference>
<evidence type="ECO:0000313" key="2">
    <source>
        <dbReference type="EMBL" id="SCJ64076.1"/>
    </source>
</evidence>
<proteinExistence type="predicted"/>
<dbReference type="AlphaFoldDB" id="A0A1C6I243"/>
<dbReference type="PRINTS" id="PR00988">
    <property type="entry name" value="URIDINKINASE"/>
</dbReference>
<evidence type="ECO:0000259" key="1">
    <source>
        <dbReference type="Pfam" id="PF00485"/>
    </source>
</evidence>
<dbReference type="InterPro" id="IPR027417">
    <property type="entry name" value="P-loop_NTPase"/>
</dbReference>
<dbReference type="GO" id="GO:0016301">
    <property type="term" value="F:kinase activity"/>
    <property type="evidence" value="ECO:0007669"/>
    <property type="project" value="UniProtKB-KW"/>
</dbReference>
<protein>
    <submittedName>
        <fullName evidence="2">Uridine/cytidine kinase</fullName>
    </submittedName>
</protein>
<dbReference type="InterPro" id="IPR006083">
    <property type="entry name" value="PRK/URK"/>
</dbReference>
<accession>A0A1C6I243</accession>
<sequence length="315" mass="34969">METFSKYNILADDVDRLARQDPAALVSQCDSRYTAALDGVAARVKAQRAEKHIVMLAGPSASGKTTTAHQLAARLQKIGVGSEVISLDDFYLPRSQCPVRDDGTVDVETVHALDLPVVNRCLKEVTETGRALFPVFDFQKGGRLDDWREVDLDRSEVLIVEGIHALNPLLTELVQGRYSTLYATAQDRYMLGDVTLSTNDLRFVRRIVRDSWSRGTDGATTVDFWPYVCEGEFLYIKPFRSTCDYYVNTAFGYEPGLYQSYLQAILQTMDQQSAQAAKVRGILQKLRAFTPIGAALIAPAAMVREFIGPAAKTQV</sequence>
<dbReference type="SUPFAM" id="SSF52540">
    <property type="entry name" value="P-loop containing nucleoside triphosphate hydrolases"/>
    <property type="match status" value="1"/>
</dbReference>
<reference evidence="2" key="1">
    <citation type="submission" date="2015-09" db="EMBL/GenBank/DDBJ databases">
        <authorList>
            <consortium name="Pathogen Informatics"/>
        </authorList>
    </citation>
    <scope>NUCLEOTIDE SEQUENCE</scope>
    <source>
        <strain evidence="2">2789STDY5834896</strain>
    </source>
</reference>
<organism evidence="2">
    <name type="scientific">uncultured Anaerotruncus sp</name>
    <dbReference type="NCBI Taxonomy" id="905011"/>
    <lineage>
        <taxon>Bacteria</taxon>
        <taxon>Bacillati</taxon>
        <taxon>Bacillota</taxon>
        <taxon>Clostridia</taxon>
        <taxon>Eubacteriales</taxon>
        <taxon>Oscillospiraceae</taxon>
        <taxon>Anaerotruncus</taxon>
        <taxon>environmental samples</taxon>
    </lineage>
</organism>
<dbReference type="GO" id="GO:0005524">
    <property type="term" value="F:ATP binding"/>
    <property type="evidence" value="ECO:0007669"/>
    <property type="project" value="InterPro"/>
</dbReference>
<dbReference type="Pfam" id="PF00485">
    <property type="entry name" value="PRK"/>
    <property type="match status" value="1"/>
</dbReference>
<feature type="domain" description="Phosphoribulokinase/uridine kinase" evidence="1">
    <location>
        <begin position="53"/>
        <end position="247"/>
    </location>
</feature>
<dbReference type="CDD" id="cd02028">
    <property type="entry name" value="UMPK_like"/>
    <property type="match status" value="1"/>
</dbReference>
<keyword evidence="2" id="KW-0418">Kinase</keyword>
<dbReference type="PANTHER" id="PTHR10285">
    <property type="entry name" value="URIDINE KINASE"/>
    <property type="match status" value="1"/>
</dbReference>
<dbReference type="Gene3D" id="3.40.50.300">
    <property type="entry name" value="P-loop containing nucleotide triphosphate hydrolases"/>
    <property type="match status" value="1"/>
</dbReference>
<gene>
    <name evidence="2" type="ORF">SAMEA3545359_01198</name>
</gene>
<name>A0A1C6I243_9FIRM</name>